<proteinExistence type="predicted"/>
<organism evidence="5 6">
    <name type="scientific">Sneathiella marina</name>
    <dbReference type="NCBI Taxonomy" id="2950108"/>
    <lineage>
        <taxon>Bacteria</taxon>
        <taxon>Pseudomonadati</taxon>
        <taxon>Pseudomonadota</taxon>
        <taxon>Alphaproteobacteria</taxon>
        <taxon>Sneathiellales</taxon>
        <taxon>Sneathiellaceae</taxon>
        <taxon>Sneathiella</taxon>
    </lineage>
</organism>
<keyword evidence="3" id="KW-0804">Transcription</keyword>
<sequence>MAKLLRTPVRGSTTGRPIMVLLDVLGQRWSLRILWELRAGNVTFRQLRELCDDVSPTLLNKRLKEFRQLKFVELDEAGFGLTGHGKELVTHFSKLDKWAGNWSQELERD</sequence>
<evidence type="ECO:0000256" key="2">
    <source>
        <dbReference type="ARBA" id="ARBA00023125"/>
    </source>
</evidence>
<keyword evidence="1" id="KW-0805">Transcription regulation</keyword>
<protein>
    <submittedName>
        <fullName evidence="5">Winged helix-turn-helix transcriptional regulator</fullName>
    </submittedName>
</protein>
<dbReference type="InterPro" id="IPR036390">
    <property type="entry name" value="WH_DNA-bd_sf"/>
</dbReference>
<evidence type="ECO:0000313" key="5">
    <source>
        <dbReference type="EMBL" id="USG62874.1"/>
    </source>
</evidence>
<evidence type="ECO:0000256" key="1">
    <source>
        <dbReference type="ARBA" id="ARBA00023015"/>
    </source>
</evidence>
<dbReference type="InterPro" id="IPR036388">
    <property type="entry name" value="WH-like_DNA-bd_sf"/>
</dbReference>
<dbReference type="PANTHER" id="PTHR33204">
    <property type="entry name" value="TRANSCRIPTIONAL REGULATOR, MARR FAMILY"/>
    <property type="match status" value="1"/>
</dbReference>
<dbReference type="RefSeq" id="WP_251937113.1">
    <property type="nucleotide sequence ID" value="NZ_CP098747.1"/>
</dbReference>
<dbReference type="Gene3D" id="1.10.10.10">
    <property type="entry name" value="Winged helix-like DNA-binding domain superfamily/Winged helix DNA-binding domain"/>
    <property type="match status" value="1"/>
</dbReference>
<gene>
    <name evidence="5" type="ORF">NBZ79_07780</name>
</gene>
<keyword evidence="6" id="KW-1185">Reference proteome</keyword>
<evidence type="ECO:0000313" key="6">
    <source>
        <dbReference type="Proteomes" id="UP001056291"/>
    </source>
</evidence>
<evidence type="ECO:0000256" key="3">
    <source>
        <dbReference type="ARBA" id="ARBA00023163"/>
    </source>
</evidence>
<accession>A0ABY4W7J7</accession>
<dbReference type="SUPFAM" id="SSF46785">
    <property type="entry name" value="Winged helix' DNA-binding domain"/>
    <property type="match status" value="1"/>
</dbReference>
<dbReference type="InterPro" id="IPR002577">
    <property type="entry name" value="HTH_HxlR"/>
</dbReference>
<dbReference type="EMBL" id="CP098747">
    <property type="protein sequence ID" value="USG62874.1"/>
    <property type="molecule type" value="Genomic_DNA"/>
</dbReference>
<dbReference type="PANTHER" id="PTHR33204:SF37">
    <property type="entry name" value="HTH-TYPE TRANSCRIPTIONAL REGULATOR YODB"/>
    <property type="match status" value="1"/>
</dbReference>
<name>A0ABY4W7J7_9PROT</name>
<keyword evidence="2" id="KW-0238">DNA-binding</keyword>
<dbReference type="Pfam" id="PF01638">
    <property type="entry name" value="HxlR"/>
    <property type="match status" value="1"/>
</dbReference>
<reference evidence="5" key="1">
    <citation type="submission" date="2022-06" db="EMBL/GenBank/DDBJ databases">
        <title>Sneathiella actinostolidae sp. nov., isolated from a sea anemonein the Western Pacific Ocean.</title>
        <authorList>
            <person name="Wei M.J."/>
        </authorList>
    </citation>
    <scope>NUCLEOTIDE SEQUENCE</scope>
    <source>
        <strain evidence="5">PHK-P5</strain>
    </source>
</reference>
<dbReference type="Proteomes" id="UP001056291">
    <property type="component" value="Chromosome"/>
</dbReference>
<dbReference type="PROSITE" id="PS51118">
    <property type="entry name" value="HTH_HXLR"/>
    <property type="match status" value="1"/>
</dbReference>
<feature type="domain" description="HTH hxlR-type" evidence="4">
    <location>
        <begin position="16"/>
        <end position="107"/>
    </location>
</feature>
<evidence type="ECO:0000259" key="4">
    <source>
        <dbReference type="PROSITE" id="PS51118"/>
    </source>
</evidence>